<organism evidence="1 2">
    <name type="scientific">Mucilaginibacter pineti</name>
    <dbReference type="NCBI Taxonomy" id="1391627"/>
    <lineage>
        <taxon>Bacteria</taxon>
        <taxon>Pseudomonadati</taxon>
        <taxon>Bacteroidota</taxon>
        <taxon>Sphingobacteriia</taxon>
        <taxon>Sphingobacteriales</taxon>
        <taxon>Sphingobacteriaceae</taxon>
        <taxon>Mucilaginibacter</taxon>
    </lineage>
</organism>
<dbReference type="Proteomes" id="UP000199072">
    <property type="component" value="Unassembled WGS sequence"/>
</dbReference>
<dbReference type="EMBL" id="FNAI01000008">
    <property type="protein sequence ID" value="SDE64954.1"/>
    <property type="molecule type" value="Genomic_DNA"/>
</dbReference>
<proteinExistence type="predicted"/>
<keyword evidence="2" id="KW-1185">Reference proteome</keyword>
<evidence type="ECO:0000313" key="2">
    <source>
        <dbReference type="Proteomes" id="UP000199072"/>
    </source>
</evidence>
<gene>
    <name evidence="1" type="ORF">SAMN05216464_10892</name>
</gene>
<protein>
    <submittedName>
        <fullName evidence="1">Uncharacterized protein</fullName>
    </submittedName>
</protein>
<sequence>MEKDNGTNGFDYQKFMEQEFPKNKNERPSSTTLIKHIDRISALLFDCALQAVKVAPSSAENFQIAHTNTRYIIVSNYRLRVINLIKILDGVFDINGNVFFDDATANIMVRSLLESYLVYFRLYNECSENLVQQQLYFNLYELSSILQFRKQREEVFKKAISPGPIIDFKPEVDDLIDMLEKNSEYELAPEQLRKNVQAVKAGKKDYLSYMNFTAAIKTSPLPTNFATHYYSYASAFAHSEGFSIKYAQMRFENKKEWPASNELIKFKLLADCLYITSQFLSSFIEYDHTQLEDEREREVWEVVSLAAYYTSAMNKND</sequence>
<accession>A0A1G7EMT0</accession>
<reference evidence="1 2" key="1">
    <citation type="submission" date="2016-10" db="EMBL/GenBank/DDBJ databases">
        <authorList>
            <person name="de Groot N.N."/>
        </authorList>
    </citation>
    <scope>NUCLEOTIDE SEQUENCE [LARGE SCALE GENOMIC DNA]</scope>
    <source>
        <strain evidence="1 2">47C3B</strain>
    </source>
</reference>
<dbReference type="OrthoDB" id="798291at2"/>
<evidence type="ECO:0000313" key="1">
    <source>
        <dbReference type="EMBL" id="SDE64954.1"/>
    </source>
</evidence>
<name>A0A1G7EMT0_9SPHI</name>
<dbReference type="RefSeq" id="WP_091150929.1">
    <property type="nucleotide sequence ID" value="NZ_FNAI01000008.1"/>
</dbReference>
<dbReference type="AlphaFoldDB" id="A0A1G7EMT0"/>